<organism evidence="3 4">
    <name type="scientific">Achromobacter deleyi</name>
    <dbReference type="NCBI Taxonomy" id="1353891"/>
    <lineage>
        <taxon>Bacteria</taxon>
        <taxon>Pseudomonadati</taxon>
        <taxon>Pseudomonadota</taxon>
        <taxon>Betaproteobacteria</taxon>
        <taxon>Burkholderiales</taxon>
        <taxon>Alcaligenaceae</taxon>
        <taxon>Achromobacter</taxon>
    </lineage>
</organism>
<accession>A0A6S7A9N9</accession>
<comment type="similarity">
    <text evidence="1">Belongs to the UPF0065 (bug) family.</text>
</comment>
<dbReference type="SUPFAM" id="SSF53850">
    <property type="entry name" value="Periplasmic binding protein-like II"/>
    <property type="match status" value="1"/>
</dbReference>
<dbReference type="RefSeq" id="WP_175193167.1">
    <property type="nucleotide sequence ID" value="NZ_CADIJO010000013.1"/>
</dbReference>
<evidence type="ECO:0000313" key="3">
    <source>
        <dbReference type="EMBL" id="CAB3718877.1"/>
    </source>
</evidence>
<protein>
    <submittedName>
        <fullName evidence="3">Uncharacterized protein</fullName>
    </submittedName>
</protein>
<dbReference type="Proteomes" id="UP000494111">
    <property type="component" value="Unassembled WGS sequence"/>
</dbReference>
<dbReference type="AlphaFoldDB" id="A0A6S7A9N9"/>
<name>A0A6S7A9N9_9BURK</name>
<evidence type="ECO:0000256" key="1">
    <source>
        <dbReference type="ARBA" id="ARBA00006987"/>
    </source>
</evidence>
<dbReference type="PIRSF" id="PIRSF017082">
    <property type="entry name" value="YflP"/>
    <property type="match status" value="1"/>
</dbReference>
<evidence type="ECO:0000256" key="2">
    <source>
        <dbReference type="SAM" id="SignalP"/>
    </source>
</evidence>
<dbReference type="InterPro" id="IPR042100">
    <property type="entry name" value="Bug_dom1"/>
</dbReference>
<evidence type="ECO:0000313" key="4">
    <source>
        <dbReference type="Proteomes" id="UP000494111"/>
    </source>
</evidence>
<sequence length="324" mass="34053">MKFSRFWTRVQRLVVVLMLGMAGSAQAAYPDKPVRLVLPLAPGGAMDVLGRGLAERLGALWKVPVIVENRAGAGGNIAADQVARAAPDGYTLLLTGDMLVANQTLFQGTINYDPIKSFAPISIVAATPPVIVVRADSPIHDIAGLRQAASQQVVNIGTPGYGNSNHRALTRLQQQVPGTVQHVPYKGAGPAVVALLGGEIDAAIVALPAVSSLIANGQVRALAVLQDNRSDTVPQVPTAAQVGLRMDGDTGWFGLLAPAGTSSDVVNDVWRAVREAVTEPDFRARLLAIGFEPIADQPRAFADRIASDADKFPTLLRESGVALQ</sequence>
<dbReference type="Pfam" id="PF03401">
    <property type="entry name" value="TctC"/>
    <property type="match status" value="1"/>
</dbReference>
<feature type="signal peptide" evidence="2">
    <location>
        <begin position="1"/>
        <end position="27"/>
    </location>
</feature>
<dbReference type="Gene3D" id="3.40.190.10">
    <property type="entry name" value="Periplasmic binding protein-like II"/>
    <property type="match status" value="1"/>
</dbReference>
<dbReference type="PANTHER" id="PTHR42928">
    <property type="entry name" value="TRICARBOXYLATE-BINDING PROTEIN"/>
    <property type="match status" value="1"/>
</dbReference>
<keyword evidence="2" id="KW-0732">Signal</keyword>
<dbReference type="CDD" id="cd07012">
    <property type="entry name" value="PBP2_Bug_TTT"/>
    <property type="match status" value="1"/>
</dbReference>
<dbReference type="InterPro" id="IPR005064">
    <property type="entry name" value="BUG"/>
</dbReference>
<feature type="chain" id="PRO_5028851012" evidence="2">
    <location>
        <begin position="28"/>
        <end position="324"/>
    </location>
</feature>
<dbReference type="Gene3D" id="3.40.190.150">
    <property type="entry name" value="Bordetella uptake gene, domain 1"/>
    <property type="match status" value="1"/>
</dbReference>
<dbReference type="EMBL" id="CADIJO010000013">
    <property type="protein sequence ID" value="CAB3718877.1"/>
    <property type="molecule type" value="Genomic_DNA"/>
</dbReference>
<gene>
    <name evidence="3" type="ORF">LMG3458_03776</name>
</gene>
<proteinExistence type="inferred from homology"/>
<dbReference type="PANTHER" id="PTHR42928:SF5">
    <property type="entry name" value="BLR1237 PROTEIN"/>
    <property type="match status" value="1"/>
</dbReference>
<reference evidence="3 4" key="1">
    <citation type="submission" date="2020-04" db="EMBL/GenBank/DDBJ databases">
        <authorList>
            <person name="De Canck E."/>
        </authorList>
    </citation>
    <scope>NUCLEOTIDE SEQUENCE [LARGE SCALE GENOMIC DNA]</scope>
    <source>
        <strain evidence="3 4">LMG 3458</strain>
    </source>
</reference>